<dbReference type="EMBL" id="GBRH01173087">
    <property type="protein sequence ID" value="JAE24809.1"/>
    <property type="molecule type" value="Transcribed_RNA"/>
</dbReference>
<protein>
    <submittedName>
        <fullName evidence="2">Uncharacterized protein</fullName>
    </submittedName>
</protein>
<proteinExistence type="predicted"/>
<evidence type="ECO:0000313" key="2">
    <source>
        <dbReference type="EMBL" id="JAE24809.1"/>
    </source>
</evidence>
<name>A0A0A9GN17_ARUDO</name>
<accession>A0A0A9GN17</accession>
<evidence type="ECO:0000256" key="1">
    <source>
        <dbReference type="SAM" id="MobiDB-lite"/>
    </source>
</evidence>
<reference evidence="2" key="1">
    <citation type="submission" date="2014-09" db="EMBL/GenBank/DDBJ databases">
        <authorList>
            <person name="Magalhaes I.L.F."/>
            <person name="Oliveira U."/>
            <person name="Santos F.R."/>
            <person name="Vidigal T.H.D.A."/>
            <person name="Brescovit A.D."/>
            <person name="Santos A.J."/>
        </authorList>
    </citation>
    <scope>NUCLEOTIDE SEQUENCE</scope>
    <source>
        <tissue evidence="2">Shoot tissue taken approximately 20 cm above the soil surface</tissue>
    </source>
</reference>
<feature type="region of interest" description="Disordered" evidence="1">
    <location>
        <begin position="1"/>
        <end position="48"/>
    </location>
</feature>
<organism evidence="2">
    <name type="scientific">Arundo donax</name>
    <name type="common">Giant reed</name>
    <name type="synonym">Donax arundinaceus</name>
    <dbReference type="NCBI Taxonomy" id="35708"/>
    <lineage>
        <taxon>Eukaryota</taxon>
        <taxon>Viridiplantae</taxon>
        <taxon>Streptophyta</taxon>
        <taxon>Embryophyta</taxon>
        <taxon>Tracheophyta</taxon>
        <taxon>Spermatophyta</taxon>
        <taxon>Magnoliopsida</taxon>
        <taxon>Liliopsida</taxon>
        <taxon>Poales</taxon>
        <taxon>Poaceae</taxon>
        <taxon>PACMAD clade</taxon>
        <taxon>Arundinoideae</taxon>
        <taxon>Arundineae</taxon>
        <taxon>Arundo</taxon>
    </lineage>
</organism>
<sequence>MTKYRSSRAHPPATAADQICSSPPASAHRRCRPDLQLTPAGTASPTADGRLPEAALYLVFLRLGALPIGEPDRSSARICRPLDPMPARSLAFVASFPSGPVRSGSIHSR</sequence>
<reference evidence="2" key="2">
    <citation type="journal article" date="2015" name="Data Brief">
        <title>Shoot transcriptome of the giant reed, Arundo donax.</title>
        <authorList>
            <person name="Barrero R.A."/>
            <person name="Guerrero F.D."/>
            <person name="Moolhuijzen P."/>
            <person name="Goolsby J.A."/>
            <person name="Tidwell J."/>
            <person name="Bellgard S.E."/>
            <person name="Bellgard M.I."/>
        </authorList>
    </citation>
    <scope>NUCLEOTIDE SEQUENCE</scope>
    <source>
        <tissue evidence="2">Shoot tissue taken approximately 20 cm above the soil surface</tissue>
    </source>
</reference>
<dbReference type="AlphaFoldDB" id="A0A0A9GN17"/>